<feature type="transmembrane region" description="Helical" evidence="1">
    <location>
        <begin position="38"/>
        <end position="56"/>
    </location>
</feature>
<name>A0A2M7VBT3_9BACT</name>
<organism evidence="2 3">
    <name type="scientific">Candidatus Magasanikbacteria bacterium CG_4_10_14_0_2_um_filter_33_14</name>
    <dbReference type="NCBI Taxonomy" id="1974636"/>
    <lineage>
        <taxon>Bacteria</taxon>
        <taxon>Candidatus Magasanikiibacteriota</taxon>
    </lineage>
</organism>
<evidence type="ECO:0000313" key="2">
    <source>
        <dbReference type="EMBL" id="PIZ96669.1"/>
    </source>
</evidence>
<proteinExistence type="predicted"/>
<dbReference type="AlphaFoldDB" id="A0A2M7VBT3"/>
<sequence length="123" mass="14200">MISHLKNFFNTLIFCDFFSLVIIFTAILILHIDAPIPLFLLAFITTIVGFIIYNKLSKRLQKINLFIIIILILLIFWDIKHDIPIATILVVLTTIVTLPMVLIMMIIQSSYKKVKEVVTPKNK</sequence>
<protein>
    <submittedName>
        <fullName evidence="2">Uncharacterized protein</fullName>
    </submittedName>
</protein>
<comment type="caution">
    <text evidence="2">The sequence shown here is derived from an EMBL/GenBank/DDBJ whole genome shotgun (WGS) entry which is preliminary data.</text>
</comment>
<keyword evidence="1" id="KW-0472">Membrane</keyword>
<keyword evidence="1" id="KW-0812">Transmembrane</keyword>
<feature type="transmembrane region" description="Helical" evidence="1">
    <location>
        <begin position="63"/>
        <end position="79"/>
    </location>
</feature>
<feature type="transmembrane region" description="Helical" evidence="1">
    <location>
        <begin position="12"/>
        <end position="32"/>
    </location>
</feature>
<feature type="transmembrane region" description="Helical" evidence="1">
    <location>
        <begin position="85"/>
        <end position="107"/>
    </location>
</feature>
<reference evidence="3" key="1">
    <citation type="submission" date="2017-09" db="EMBL/GenBank/DDBJ databases">
        <title>Depth-based differentiation of microbial function through sediment-hosted aquifers and enrichment of novel symbionts in the deep terrestrial subsurface.</title>
        <authorList>
            <person name="Probst A.J."/>
            <person name="Ladd B."/>
            <person name="Jarett J.K."/>
            <person name="Geller-Mcgrath D.E."/>
            <person name="Sieber C.M.K."/>
            <person name="Emerson J.B."/>
            <person name="Anantharaman K."/>
            <person name="Thomas B.C."/>
            <person name="Malmstrom R."/>
            <person name="Stieglmeier M."/>
            <person name="Klingl A."/>
            <person name="Woyke T."/>
            <person name="Ryan C.M."/>
            <person name="Banfield J.F."/>
        </authorList>
    </citation>
    <scope>NUCLEOTIDE SEQUENCE [LARGE SCALE GENOMIC DNA]</scope>
</reference>
<dbReference type="EMBL" id="PFPL01000011">
    <property type="protein sequence ID" value="PIZ96669.1"/>
    <property type="molecule type" value="Genomic_DNA"/>
</dbReference>
<accession>A0A2M7VBT3</accession>
<evidence type="ECO:0000313" key="3">
    <source>
        <dbReference type="Proteomes" id="UP000231453"/>
    </source>
</evidence>
<evidence type="ECO:0000256" key="1">
    <source>
        <dbReference type="SAM" id="Phobius"/>
    </source>
</evidence>
<dbReference type="Proteomes" id="UP000231453">
    <property type="component" value="Unassembled WGS sequence"/>
</dbReference>
<keyword evidence="1" id="KW-1133">Transmembrane helix</keyword>
<gene>
    <name evidence="2" type="ORF">COX80_00690</name>
</gene>